<dbReference type="Pfam" id="PF01522">
    <property type="entry name" value="Polysacc_deac_1"/>
    <property type="match status" value="1"/>
</dbReference>
<dbReference type="EMBL" id="SLUB01000035">
    <property type="protein sequence ID" value="THE11022.1"/>
    <property type="molecule type" value="Genomic_DNA"/>
</dbReference>
<comment type="caution">
    <text evidence="6">The sequence shown here is derived from an EMBL/GenBank/DDBJ whole genome shotgun (WGS) entry which is preliminary data.</text>
</comment>
<evidence type="ECO:0000313" key="7">
    <source>
        <dbReference type="Proteomes" id="UP000306477"/>
    </source>
</evidence>
<dbReference type="PANTHER" id="PTHR10587:SF133">
    <property type="entry name" value="CHITIN DEACETYLASE 1-RELATED"/>
    <property type="match status" value="1"/>
</dbReference>
<dbReference type="InterPro" id="IPR011330">
    <property type="entry name" value="Glyco_hydro/deAcase_b/a-brl"/>
</dbReference>
<dbReference type="GO" id="GO:0005975">
    <property type="term" value="P:carbohydrate metabolic process"/>
    <property type="evidence" value="ECO:0007669"/>
    <property type="project" value="InterPro"/>
</dbReference>
<dbReference type="AlphaFoldDB" id="A0A4S3PQJ5"/>
<feature type="compositionally biased region" description="Basic and acidic residues" evidence="3">
    <location>
        <begin position="44"/>
        <end position="56"/>
    </location>
</feature>
<dbReference type="InterPro" id="IPR002509">
    <property type="entry name" value="NODB_dom"/>
</dbReference>
<dbReference type="GO" id="GO:0016020">
    <property type="term" value="C:membrane"/>
    <property type="evidence" value="ECO:0007669"/>
    <property type="project" value="TreeGrafter"/>
</dbReference>
<reference evidence="6 7" key="1">
    <citation type="journal article" date="2019" name="Indoor Air">
        <title>Impacts of indoor surface finishes on bacterial viability.</title>
        <authorList>
            <person name="Hu J."/>
            <person name="Maamar S.B."/>
            <person name="Glawe A.J."/>
            <person name="Gottel N."/>
            <person name="Gilbert J.A."/>
            <person name="Hartmann E.M."/>
        </authorList>
    </citation>
    <scope>NUCLEOTIDE SEQUENCE [LARGE SCALE GENOMIC DNA]</scope>
    <source>
        <strain evidence="6 7">AF060A6</strain>
    </source>
</reference>
<keyword evidence="7" id="KW-1185">Reference proteome</keyword>
<evidence type="ECO:0000256" key="3">
    <source>
        <dbReference type="SAM" id="MobiDB-lite"/>
    </source>
</evidence>
<dbReference type="GO" id="GO:0046872">
    <property type="term" value="F:metal ion binding"/>
    <property type="evidence" value="ECO:0007669"/>
    <property type="project" value="UniProtKB-KW"/>
</dbReference>
<accession>A0A4S3PQJ5</accession>
<dbReference type="CDD" id="cd00118">
    <property type="entry name" value="LysM"/>
    <property type="match status" value="1"/>
</dbReference>
<keyword evidence="1" id="KW-0479">Metal-binding</keyword>
<dbReference type="PANTHER" id="PTHR10587">
    <property type="entry name" value="GLYCOSYL TRANSFERASE-RELATED"/>
    <property type="match status" value="1"/>
</dbReference>
<dbReference type="Proteomes" id="UP000306477">
    <property type="component" value="Unassembled WGS sequence"/>
</dbReference>
<dbReference type="RefSeq" id="WP_136380681.1">
    <property type="nucleotide sequence ID" value="NZ_SLUB01000035.1"/>
</dbReference>
<evidence type="ECO:0000256" key="1">
    <source>
        <dbReference type="ARBA" id="ARBA00022723"/>
    </source>
</evidence>
<evidence type="ECO:0000313" key="6">
    <source>
        <dbReference type="EMBL" id="THE11022.1"/>
    </source>
</evidence>
<proteinExistence type="predicted"/>
<dbReference type="SUPFAM" id="SSF88713">
    <property type="entry name" value="Glycoside hydrolase/deacetylase"/>
    <property type="match status" value="1"/>
</dbReference>
<dbReference type="Pfam" id="PF01476">
    <property type="entry name" value="LysM"/>
    <property type="match status" value="1"/>
</dbReference>
<dbReference type="Gene3D" id="3.10.350.10">
    <property type="entry name" value="LysM domain"/>
    <property type="match status" value="1"/>
</dbReference>
<gene>
    <name evidence="6" type="ORF">E1I69_16575</name>
</gene>
<evidence type="ECO:0000259" key="4">
    <source>
        <dbReference type="PROSITE" id="PS51677"/>
    </source>
</evidence>
<organism evidence="6 7">
    <name type="scientific">Bacillus timonensis</name>
    <dbReference type="NCBI Taxonomy" id="1033734"/>
    <lineage>
        <taxon>Bacteria</taxon>
        <taxon>Bacillati</taxon>
        <taxon>Bacillota</taxon>
        <taxon>Bacilli</taxon>
        <taxon>Bacillales</taxon>
        <taxon>Bacillaceae</taxon>
        <taxon>Bacillus</taxon>
    </lineage>
</organism>
<dbReference type="PROSITE" id="PS51782">
    <property type="entry name" value="LYSM"/>
    <property type="match status" value="1"/>
</dbReference>
<dbReference type="SMART" id="SM00257">
    <property type="entry name" value="LysM"/>
    <property type="match status" value="1"/>
</dbReference>
<sequence length="314" mass="35470">MMKKVSISILFIIAVLILAWLLMFDKSDNVGLNKLQSSVFSMEKAQKDQKDQKEESNGNPNMHEVKEGETLFIIASNLGISESELKHANPQIAPPYTIFPGQAINLPIKNQGAFMGDTDSSEKRIALTFDDGPENMYTPKVLEILKEKNVKATFFVIGKRVEEYPEQLKQIHQEGHAIGNHTWEHPHITRLTDEQLNQTVHFTSEQIEILTGETTKLFRPPFGEIENRQIELLKDEGYLTIQWSADTKDWSGVSAEKIVSNVKETVTPGGIVLMHNYHAEGPFETVEALPKIIDELRAQGYEFVTVPELLGEKN</sequence>
<name>A0A4S3PQJ5_9BACI</name>
<dbReference type="Gene3D" id="3.20.20.370">
    <property type="entry name" value="Glycoside hydrolase/deacetylase"/>
    <property type="match status" value="1"/>
</dbReference>
<protein>
    <submittedName>
        <fullName evidence="6">LysM peptidoglycan-binding domain-containing protein</fullName>
    </submittedName>
</protein>
<dbReference type="GO" id="GO:0016810">
    <property type="term" value="F:hydrolase activity, acting on carbon-nitrogen (but not peptide) bonds"/>
    <property type="evidence" value="ECO:0007669"/>
    <property type="project" value="InterPro"/>
</dbReference>
<dbReference type="PROSITE" id="PS51677">
    <property type="entry name" value="NODB"/>
    <property type="match status" value="1"/>
</dbReference>
<evidence type="ECO:0000259" key="5">
    <source>
        <dbReference type="PROSITE" id="PS51782"/>
    </source>
</evidence>
<dbReference type="InterPro" id="IPR018392">
    <property type="entry name" value="LysM"/>
</dbReference>
<dbReference type="InterPro" id="IPR050248">
    <property type="entry name" value="Polysacc_deacetylase_ArnD"/>
</dbReference>
<feature type="region of interest" description="Disordered" evidence="3">
    <location>
        <begin position="43"/>
        <end position="63"/>
    </location>
</feature>
<dbReference type="CDD" id="cd10917">
    <property type="entry name" value="CE4_NodB_like_6s_7s"/>
    <property type="match status" value="1"/>
</dbReference>
<feature type="domain" description="NodB homology" evidence="4">
    <location>
        <begin position="123"/>
        <end position="304"/>
    </location>
</feature>
<keyword evidence="2" id="KW-0378">Hydrolase</keyword>
<feature type="domain" description="LysM" evidence="5">
    <location>
        <begin position="61"/>
        <end position="106"/>
    </location>
</feature>
<dbReference type="InterPro" id="IPR036779">
    <property type="entry name" value="LysM_dom_sf"/>
</dbReference>
<dbReference type="SUPFAM" id="SSF54106">
    <property type="entry name" value="LysM domain"/>
    <property type="match status" value="1"/>
</dbReference>
<evidence type="ECO:0000256" key="2">
    <source>
        <dbReference type="ARBA" id="ARBA00022801"/>
    </source>
</evidence>
<dbReference type="OrthoDB" id="9812065at2"/>